<dbReference type="GO" id="GO:0003676">
    <property type="term" value="F:nucleic acid binding"/>
    <property type="evidence" value="ECO:0007669"/>
    <property type="project" value="InterPro"/>
</dbReference>
<gene>
    <name evidence="3" type="ORF">H634G_10397</name>
</gene>
<dbReference type="InterPro" id="IPR036397">
    <property type="entry name" value="RNaseH_sf"/>
</dbReference>
<dbReference type="Gene3D" id="3.30.420.10">
    <property type="entry name" value="Ribonuclease H-like superfamily/Ribonuclease H"/>
    <property type="match status" value="1"/>
</dbReference>
<organism evidence="3 4">
    <name type="scientific">Metarhizium anisopliae BRIP 53293</name>
    <dbReference type="NCBI Taxonomy" id="1291518"/>
    <lineage>
        <taxon>Eukaryota</taxon>
        <taxon>Fungi</taxon>
        <taxon>Dikarya</taxon>
        <taxon>Ascomycota</taxon>
        <taxon>Pezizomycotina</taxon>
        <taxon>Sordariomycetes</taxon>
        <taxon>Hypocreomycetidae</taxon>
        <taxon>Hypocreales</taxon>
        <taxon>Clavicipitaceae</taxon>
        <taxon>Metarhizium</taxon>
    </lineage>
</organism>
<proteinExistence type="predicted"/>
<evidence type="ECO:0000259" key="2">
    <source>
        <dbReference type="Pfam" id="PF01612"/>
    </source>
</evidence>
<feature type="domain" description="3'-5' exonuclease" evidence="2">
    <location>
        <begin position="98"/>
        <end position="258"/>
    </location>
</feature>
<dbReference type="EMBL" id="KE384761">
    <property type="protein sequence ID" value="KJK74251.1"/>
    <property type="molecule type" value="Genomic_DNA"/>
</dbReference>
<dbReference type="AlphaFoldDB" id="A0A0D9NK49"/>
<dbReference type="GO" id="GO:0006139">
    <property type="term" value="P:nucleobase-containing compound metabolic process"/>
    <property type="evidence" value="ECO:0007669"/>
    <property type="project" value="InterPro"/>
</dbReference>
<dbReference type="STRING" id="1291518.A0A0D9NK49"/>
<evidence type="ECO:0000256" key="1">
    <source>
        <dbReference type="SAM" id="MobiDB-lite"/>
    </source>
</evidence>
<keyword evidence="4" id="KW-1185">Reference proteome</keyword>
<dbReference type="OrthoDB" id="26838at2759"/>
<dbReference type="PANTHER" id="PTHR43040:SF1">
    <property type="entry name" value="RIBONUCLEASE D"/>
    <property type="match status" value="1"/>
</dbReference>
<dbReference type="PANTHER" id="PTHR43040">
    <property type="entry name" value="RIBONUCLEASE D"/>
    <property type="match status" value="1"/>
</dbReference>
<feature type="region of interest" description="Disordered" evidence="1">
    <location>
        <begin position="311"/>
        <end position="330"/>
    </location>
</feature>
<dbReference type="InterPro" id="IPR002562">
    <property type="entry name" value="3'-5'_exonuclease_dom"/>
</dbReference>
<dbReference type="SUPFAM" id="SSF53098">
    <property type="entry name" value="Ribonuclease H-like"/>
    <property type="match status" value="1"/>
</dbReference>
<accession>A0A0D9NK49</accession>
<dbReference type="InterPro" id="IPR012337">
    <property type="entry name" value="RNaseH-like_sf"/>
</dbReference>
<dbReference type="Proteomes" id="UP000054544">
    <property type="component" value="Unassembled WGS sequence"/>
</dbReference>
<evidence type="ECO:0000313" key="3">
    <source>
        <dbReference type="EMBL" id="KJK74251.1"/>
    </source>
</evidence>
<protein>
    <recommendedName>
        <fullName evidence="2">3'-5' exonuclease domain-containing protein</fullName>
    </recommendedName>
</protein>
<dbReference type="GO" id="GO:0008408">
    <property type="term" value="F:3'-5' exonuclease activity"/>
    <property type="evidence" value="ECO:0007669"/>
    <property type="project" value="InterPro"/>
</dbReference>
<evidence type="ECO:0000313" key="4">
    <source>
        <dbReference type="Proteomes" id="UP000054544"/>
    </source>
</evidence>
<sequence>MKPLAVSTIALSLGNADLAQWPCDAGLQCGATIIHRDDSTYWVETLKNVEAGVGRENLDPLWDLFRCNDDYSASFVKHCPGRCVWTESAGQDKCEEACHLITHNFHVAPTAKTYIIDIFKLGEEAFTAKSATGTCLKNILESENTPKVFFDIRNDSDALFSHYGIRVGGIRDLQVMEFATRRGPPARFITGLANCIKYDCPMTESQKQSWLQMKDRAGRLYDPNKGGRYEVFNERPLRREICEYSAQDVALLPKLLEAYSTKLSNSNKAFWQMMVDNATLKRIKQSQSKHYDGQAESKKFGPWTVEEVEEATKSRREGTMQGWLERRLEG</sequence>
<reference evidence="4" key="1">
    <citation type="journal article" date="2014" name="BMC Genomics">
        <title>The genome sequence of the biocontrol fungus Metarhizium anisopliae and comparative genomics of Metarhizium species.</title>
        <authorList>
            <person name="Pattemore J.A."/>
            <person name="Hane J.K."/>
            <person name="Williams A.H."/>
            <person name="Wilson B.A."/>
            <person name="Stodart B.J."/>
            <person name="Ash G.J."/>
        </authorList>
    </citation>
    <scope>NUCLEOTIDE SEQUENCE [LARGE SCALE GENOMIC DNA]</scope>
    <source>
        <strain evidence="4">BRIP 53293</strain>
    </source>
</reference>
<dbReference type="Pfam" id="PF01612">
    <property type="entry name" value="DNA_pol_A_exo1"/>
    <property type="match status" value="1"/>
</dbReference>
<name>A0A0D9NK49_METAN</name>